<evidence type="ECO:0000256" key="1">
    <source>
        <dbReference type="ARBA" id="ARBA00001917"/>
    </source>
</evidence>
<dbReference type="RefSeq" id="WP_119089669.1">
    <property type="nucleotide sequence ID" value="NZ_QXIS01000036.1"/>
</dbReference>
<dbReference type="OrthoDB" id="1739094at2"/>
<evidence type="ECO:0000313" key="3">
    <source>
        <dbReference type="EMBL" id="RIE05506.1"/>
    </source>
</evidence>
<dbReference type="InterPro" id="IPR001226">
    <property type="entry name" value="Flavodoxin_CS"/>
</dbReference>
<protein>
    <submittedName>
        <fullName evidence="3">Flavodoxin family protein</fullName>
    </submittedName>
</protein>
<dbReference type="PROSITE" id="PS00201">
    <property type="entry name" value="FLAVODOXIN"/>
    <property type="match status" value="1"/>
</dbReference>
<sequence>MRVRVVYQSTTGNTKRIAETIARAVGCLAEPVGTATVDEPVDMLFLGASIHAKDIDPSVKKFIAGLDPALAKQVTVFSTGFEDKAVGIMKGLLARRGIHVSDTCYFCRGKFLFFNLHHPDARDVTRAEEFARSVLAK</sequence>
<proteinExistence type="predicted"/>
<keyword evidence="4" id="KW-1185">Reference proteome</keyword>
<dbReference type="GO" id="GO:0009055">
    <property type="term" value="F:electron transfer activity"/>
    <property type="evidence" value="ECO:0007669"/>
    <property type="project" value="InterPro"/>
</dbReference>
<dbReference type="GO" id="GO:0010181">
    <property type="term" value="F:FMN binding"/>
    <property type="evidence" value="ECO:0007669"/>
    <property type="project" value="InterPro"/>
</dbReference>
<dbReference type="Gene3D" id="3.40.50.360">
    <property type="match status" value="1"/>
</dbReference>
<dbReference type="InterPro" id="IPR029039">
    <property type="entry name" value="Flavoprotein-like_sf"/>
</dbReference>
<accession>A0A398CQ44</accession>
<dbReference type="Proteomes" id="UP000266328">
    <property type="component" value="Unassembled WGS sequence"/>
</dbReference>
<dbReference type="InterPro" id="IPR026816">
    <property type="entry name" value="Flavodoxin_dom"/>
</dbReference>
<organism evidence="3 4">
    <name type="scientific">Candidatus Cryosericum terrychapinii</name>
    <dbReference type="NCBI Taxonomy" id="2290919"/>
    <lineage>
        <taxon>Bacteria</taxon>
        <taxon>Pseudomonadati</taxon>
        <taxon>Caldisericota/Cryosericota group</taxon>
        <taxon>Candidatus Cryosericota</taxon>
        <taxon>Candidatus Cryosericia</taxon>
        <taxon>Candidatus Cryosericales</taxon>
        <taxon>Candidatus Cryosericaceae</taxon>
        <taxon>Candidatus Cryosericum</taxon>
    </lineage>
</organism>
<gene>
    <name evidence="3" type="ORF">SMC7_07165</name>
</gene>
<evidence type="ECO:0000313" key="4">
    <source>
        <dbReference type="Proteomes" id="UP000266328"/>
    </source>
</evidence>
<dbReference type="SUPFAM" id="SSF52218">
    <property type="entry name" value="Flavoproteins"/>
    <property type="match status" value="1"/>
</dbReference>
<reference evidence="3 4" key="1">
    <citation type="submission" date="2018-09" db="EMBL/GenBank/DDBJ databases">
        <title>Discovery and Ecogenomic Context for Candidatus Cryosericales, a Global Caldiserica Order Active in Thawing Permafrost.</title>
        <authorList>
            <person name="Martinez M.A."/>
            <person name="Woodcroft B.J."/>
            <person name="Ignacio Espinoza J.C."/>
            <person name="Zayed A."/>
            <person name="Singleton C.M."/>
            <person name="Boyd J."/>
            <person name="Li Y.-F."/>
            <person name="Purvine S."/>
            <person name="Maughan H."/>
            <person name="Hodgkins S.B."/>
            <person name="Anderson D."/>
            <person name="Sederholm M."/>
            <person name="Temperton B."/>
            <person name="Saleska S.R."/>
            <person name="Tyson G.W."/>
            <person name="Rich V.I."/>
        </authorList>
    </citation>
    <scope>NUCLEOTIDE SEQUENCE [LARGE SCALE GENOMIC DNA]</scope>
    <source>
        <strain evidence="3 4">SMC7</strain>
    </source>
</reference>
<comment type="cofactor">
    <cofactor evidence="1">
        <name>FMN</name>
        <dbReference type="ChEBI" id="CHEBI:58210"/>
    </cofactor>
</comment>
<dbReference type="AlphaFoldDB" id="A0A398CQ44"/>
<name>A0A398CQ44_9BACT</name>
<dbReference type="Pfam" id="PF12724">
    <property type="entry name" value="Flavodoxin_5"/>
    <property type="match status" value="1"/>
</dbReference>
<dbReference type="EMBL" id="QXIS01000036">
    <property type="protein sequence ID" value="RIE05506.1"/>
    <property type="molecule type" value="Genomic_DNA"/>
</dbReference>
<feature type="domain" description="Flavodoxin" evidence="2">
    <location>
        <begin position="5"/>
        <end position="79"/>
    </location>
</feature>
<comment type="caution">
    <text evidence="3">The sequence shown here is derived from an EMBL/GenBank/DDBJ whole genome shotgun (WGS) entry which is preliminary data.</text>
</comment>
<evidence type="ECO:0000259" key="2">
    <source>
        <dbReference type="Pfam" id="PF12724"/>
    </source>
</evidence>